<reference evidence="1" key="1">
    <citation type="submission" date="2021-06" db="EMBL/GenBank/DDBJ databases">
        <authorList>
            <person name="Kallberg Y."/>
            <person name="Tangrot J."/>
            <person name="Rosling A."/>
        </authorList>
    </citation>
    <scope>NUCLEOTIDE SEQUENCE</scope>
    <source>
        <strain evidence="1">IN212</strain>
    </source>
</reference>
<sequence>MKLNTIVIRCYAADDDTNEDFLEEAESRYSPKVIEISDYIPHPNCDGVLQSFAHFPWDSEDDKTYLGVM</sequence>
<dbReference type="Proteomes" id="UP000789396">
    <property type="component" value="Unassembled WGS sequence"/>
</dbReference>
<name>A0A9N9HL03_9GLOM</name>
<protein>
    <submittedName>
        <fullName evidence="1">9367_t:CDS:1</fullName>
    </submittedName>
</protein>
<gene>
    <name evidence="1" type="ORF">RFULGI_LOCUS10094</name>
</gene>
<accession>A0A9N9HL03</accession>
<organism evidence="1 2">
    <name type="scientific">Racocetra fulgida</name>
    <dbReference type="NCBI Taxonomy" id="60492"/>
    <lineage>
        <taxon>Eukaryota</taxon>
        <taxon>Fungi</taxon>
        <taxon>Fungi incertae sedis</taxon>
        <taxon>Mucoromycota</taxon>
        <taxon>Glomeromycotina</taxon>
        <taxon>Glomeromycetes</taxon>
        <taxon>Diversisporales</taxon>
        <taxon>Gigasporaceae</taxon>
        <taxon>Racocetra</taxon>
    </lineage>
</organism>
<proteinExistence type="predicted"/>
<comment type="caution">
    <text evidence="1">The sequence shown here is derived from an EMBL/GenBank/DDBJ whole genome shotgun (WGS) entry which is preliminary data.</text>
</comment>
<dbReference type="AlphaFoldDB" id="A0A9N9HL03"/>
<evidence type="ECO:0000313" key="1">
    <source>
        <dbReference type="EMBL" id="CAG8693259.1"/>
    </source>
</evidence>
<keyword evidence="2" id="KW-1185">Reference proteome</keyword>
<feature type="non-terminal residue" evidence="1">
    <location>
        <position position="69"/>
    </location>
</feature>
<dbReference type="EMBL" id="CAJVPZ010019282">
    <property type="protein sequence ID" value="CAG8693259.1"/>
    <property type="molecule type" value="Genomic_DNA"/>
</dbReference>
<evidence type="ECO:0000313" key="2">
    <source>
        <dbReference type="Proteomes" id="UP000789396"/>
    </source>
</evidence>